<feature type="signal peptide" evidence="1">
    <location>
        <begin position="1"/>
        <end position="21"/>
    </location>
</feature>
<comment type="caution">
    <text evidence="2">The sequence shown here is derived from an EMBL/GenBank/DDBJ whole genome shotgun (WGS) entry which is preliminary data.</text>
</comment>
<feature type="chain" id="PRO_5020275899" evidence="1">
    <location>
        <begin position="22"/>
        <end position="91"/>
    </location>
</feature>
<evidence type="ECO:0000313" key="2">
    <source>
        <dbReference type="EMBL" id="TDQ09752.1"/>
    </source>
</evidence>
<sequence>MPLSCFIFAFFLLLQAKHTFMASFTLTPETWQKVKIKFLRKYRDLAQVNLSFAPGQEDQLVEQLMGLVKRDRDYVEFTIKKALADADGNRL</sequence>
<dbReference type="EMBL" id="SNYC01000004">
    <property type="protein sequence ID" value="TDQ09752.1"/>
    <property type="molecule type" value="Genomic_DNA"/>
</dbReference>
<protein>
    <submittedName>
        <fullName evidence="2">Uncharacterized protein</fullName>
    </submittedName>
</protein>
<name>A0A4R6SYG4_9SPHI</name>
<gene>
    <name evidence="2" type="ORF">ATK78_1910</name>
</gene>
<accession>A0A4R6SYG4</accession>
<dbReference type="Proteomes" id="UP000295620">
    <property type="component" value="Unassembled WGS sequence"/>
</dbReference>
<proteinExistence type="predicted"/>
<organism evidence="2 3">
    <name type="scientific">Pedobacter metabolipauper</name>
    <dbReference type="NCBI Taxonomy" id="425513"/>
    <lineage>
        <taxon>Bacteria</taxon>
        <taxon>Pseudomonadati</taxon>
        <taxon>Bacteroidota</taxon>
        <taxon>Sphingobacteriia</taxon>
        <taxon>Sphingobacteriales</taxon>
        <taxon>Sphingobacteriaceae</taxon>
        <taxon>Pedobacter</taxon>
    </lineage>
</organism>
<dbReference type="AlphaFoldDB" id="A0A4R6SYG4"/>
<evidence type="ECO:0000256" key="1">
    <source>
        <dbReference type="SAM" id="SignalP"/>
    </source>
</evidence>
<keyword evidence="3" id="KW-1185">Reference proteome</keyword>
<keyword evidence="1" id="KW-0732">Signal</keyword>
<evidence type="ECO:0000313" key="3">
    <source>
        <dbReference type="Proteomes" id="UP000295620"/>
    </source>
</evidence>
<reference evidence="2 3" key="1">
    <citation type="submission" date="2019-03" db="EMBL/GenBank/DDBJ databases">
        <title>Genomic Encyclopedia of Archaeal and Bacterial Type Strains, Phase II (KMG-II): from individual species to whole genera.</title>
        <authorList>
            <person name="Goeker M."/>
        </authorList>
    </citation>
    <scope>NUCLEOTIDE SEQUENCE [LARGE SCALE GENOMIC DNA]</scope>
    <source>
        <strain evidence="2 3">DSM 19035</strain>
    </source>
</reference>